<keyword evidence="3" id="KW-1185">Reference proteome</keyword>
<sequence length="183" mass="21088">MPLLHFFISKHRKLDFEISILIRDLANVPLVSGLYYVKWRIKNASHASGITERAPINDHCIFWNHPINTMAQLVINKQHVLGACELKLEIFQELSGGKETHSIGSLTLNLSEYADSGVSTRRYLLDQSKFNSTIKLSIRMKPKSDVGTNFHVWVYFNRLNITSLSFFFRHCHLTVIYLLIIIS</sequence>
<protein>
    <submittedName>
        <fullName evidence="2">N-terminal C2 in EEIG1 and EHBP1 proteins-domain-containing protein</fullName>
    </submittedName>
</protein>
<evidence type="ECO:0000313" key="3">
    <source>
        <dbReference type="Proteomes" id="UP001209540"/>
    </source>
</evidence>
<gene>
    <name evidence="2" type="ORF">BDA99DRAFT_505406</name>
</gene>
<comment type="caution">
    <text evidence="2">The sequence shown here is derived from an EMBL/GenBank/DDBJ whole genome shotgun (WGS) entry which is preliminary data.</text>
</comment>
<dbReference type="PANTHER" id="PTHR21456:SF1">
    <property type="entry name" value="C2 NT-TYPE DOMAIN-CONTAINING PROTEIN"/>
    <property type="match status" value="1"/>
</dbReference>
<dbReference type="InterPro" id="IPR039931">
    <property type="entry name" value="EEIG1/2-like"/>
</dbReference>
<accession>A0AAD5KDG0</accession>
<dbReference type="AlphaFoldDB" id="A0AAD5KDG0"/>
<dbReference type="PANTHER" id="PTHR21456">
    <property type="entry name" value="FAMILY WITH SEQUENCE SIMILARITY 102"/>
    <property type="match status" value="1"/>
</dbReference>
<evidence type="ECO:0000313" key="2">
    <source>
        <dbReference type="EMBL" id="KAI9268290.1"/>
    </source>
</evidence>
<dbReference type="Pfam" id="PF10358">
    <property type="entry name" value="NT-C2"/>
    <property type="match status" value="1"/>
</dbReference>
<proteinExistence type="predicted"/>
<dbReference type="Proteomes" id="UP001209540">
    <property type="component" value="Unassembled WGS sequence"/>
</dbReference>
<dbReference type="PROSITE" id="PS51840">
    <property type="entry name" value="C2_NT"/>
    <property type="match status" value="1"/>
</dbReference>
<name>A0AAD5KDG0_9FUNG</name>
<reference evidence="2" key="2">
    <citation type="submission" date="2023-02" db="EMBL/GenBank/DDBJ databases">
        <authorList>
            <consortium name="DOE Joint Genome Institute"/>
            <person name="Mondo S.J."/>
            <person name="Chang Y."/>
            <person name="Wang Y."/>
            <person name="Ahrendt S."/>
            <person name="Andreopoulos W."/>
            <person name="Barry K."/>
            <person name="Beard J."/>
            <person name="Benny G.L."/>
            <person name="Blankenship S."/>
            <person name="Bonito G."/>
            <person name="Cuomo C."/>
            <person name="Desiro A."/>
            <person name="Gervers K.A."/>
            <person name="Hundley H."/>
            <person name="Kuo A."/>
            <person name="LaButti K."/>
            <person name="Lang B.F."/>
            <person name="Lipzen A."/>
            <person name="O'Donnell K."/>
            <person name="Pangilinan J."/>
            <person name="Reynolds N."/>
            <person name="Sandor L."/>
            <person name="Smith M.W."/>
            <person name="Tsang A."/>
            <person name="Grigoriev I.V."/>
            <person name="Stajich J.E."/>
            <person name="Spatafora J.W."/>
        </authorList>
    </citation>
    <scope>NUCLEOTIDE SEQUENCE</scope>
    <source>
        <strain evidence="2">RSA 2281</strain>
    </source>
</reference>
<evidence type="ECO:0000259" key="1">
    <source>
        <dbReference type="PROSITE" id="PS51840"/>
    </source>
</evidence>
<reference evidence="2" key="1">
    <citation type="journal article" date="2022" name="IScience">
        <title>Evolution of zygomycete secretomes and the origins of terrestrial fungal ecologies.</title>
        <authorList>
            <person name="Chang Y."/>
            <person name="Wang Y."/>
            <person name="Mondo S."/>
            <person name="Ahrendt S."/>
            <person name="Andreopoulos W."/>
            <person name="Barry K."/>
            <person name="Beard J."/>
            <person name="Benny G.L."/>
            <person name="Blankenship S."/>
            <person name="Bonito G."/>
            <person name="Cuomo C."/>
            <person name="Desiro A."/>
            <person name="Gervers K.A."/>
            <person name="Hundley H."/>
            <person name="Kuo A."/>
            <person name="LaButti K."/>
            <person name="Lang B.F."/>
            <person name="Lipzen A."/>
            <person name="O'Donnell K."/>
            <person name="Pangilinan J."/>
            <person name="Reynolds N."/>
            <person name="Sandor L."/>
            <person name="Smith M.E."/>
            <person name="Tsang A."/>
            <person name="Grigoriev I.V."/>
            <person name="Stajich J.E."/>
            <person name="Spatafora J.W."/>
        </authorList>
    </citation>
    <scope>NUCLEOTIDE SEQUENCE</scope>
    <source>
        <strain evidence="2">RSA 2281</strain>
    </source>
</reference>
<dbReference type="EMBL" id="JAIXMP010000009">
    <property type="protein sequence ID" value="KAI9268290.1"/>
    <property type="molecule type" value="Genomic_DNA"/>
</dbReference>
<feature type="domain" description="C2 NT-type" evidence="1">
    <location>
        <begin position="6"/>
        <end position="142"/>
    </location>
</feature>
<dbReference type="InterPro" id="IPR019448">
    <property type="entry name" value="NT-C2"/>
</dbReference>
<organism evidence="2 3">
    <name type="scientific">Phascolomyces articulosus</name>
    <dbReference type="NCBI Taxonomy" id="60185"/>
    <lineage>
        <taxon>Eukaryota</taxon>
        <taxon>Fungi</taxon>
        <taxon>Fungi incertae sedis</taxon>
        <taxon>Mucoromycota</taxon>
        <taxon>Mucoromycotina</taxon>
        <taxon>Mucoromycetes</taxon>
        <taxon>Mucorales</taxon>
        <taxon>Lichtheimiaceae</taxon>
        <taxon>Phascolomyces</taxon>
    </lineage>
</organism>